<protein>
    <submittedName>
        <fullName evidence="1">Uncharacterized protein</fullName>
    </submittedName>
</protein>
<dbReference type="EnsemblPlants" id="KQL14455">
    <property type="protein sequence ID" value="KQL14455"/>
    <property type="gene ID" value="SETIT_023887mg"/>
</dbReference>
<dbReference type="InParanoid" id="K3ZBG6"/>
<dbReference type="HOGENOM" id="CLU_2727010_0_0_1"/>
<dbReference type="Proteomes" id="UP000004995">
    <property type="component" value="Unassembled WGS sequence"/>
</dbReference>
<name>K3ZBG6_SETIT</name>
<dbReference type="Gramene" id="KQL14455">
    <property type="protein sequence ID" value="KQL14455"/>
    <property type="gene ID" value="SETIT_023887mg"/>
</dbReference>
<reference evidence="2" key="1">
    <citation type="journal article" date="2012" name="Nat. Biotechnol.">
        <title>Reference genome sequence of the model plant Setaria.</title>
        <authorList>
            <person name="Bennetzen J.L."/>
            <person name="Schmutz J."/>
            <person name="Wang H."/>
            <person name="Percifield R."/>
            <person name="Hawkins J."/>
            <person name="Pontaroli A.C."/>
            <person name="Estep M."/>
            <person name="Feng L."/>
            <person name="Vaughn J.N."/>
            <person name="Grimwood J."/>
            <person name="Jenkins J."/>
            <person name="Barry K."/>
            <person name="Lindquist E."/>
            <person name="Hellsten U."/>
            <person name="Deshpande S."/>
            <person name="Wang X."/>
            <person name="Wu X."/>
            <person name="Mitros T."/>
            <person name="Triplett J."/>
            <person name="Yang X."/>
            <person name="Ye C.Y."/>
            <person name="Mauro-Herrera M."/>
            <person name="Wang L."/>
            <person name="Li P."/>
            <person name="Sharma M."/>
            <person name="Sharma R."/>
            <person name="Ronald P.C."/>
            <person name="Panaud O."/>
            <person name="Kellogg E.A."/>
            <person name="Brutnell T.P."/>
            <person name="Doust A.N."/>
            <person name="Tuskan G.A."/>
            <person name="Rokhsar D."/>
            <person name="Devos K.M."/>
        </authorList>
    </citation>
    <scope>NUCLEOTIDE SEQUENCE [LARGE SCALE GENOMIC DNA]</scope>
    <source>
        <strain evidence="2">cv. Yugu1</strain>
    </source>
</reference>
<sequence length="72" mass="8506">MNHIVNKVDLDTHSAKNEARKYRHQMQSLRHQSRAIGKLGSCNRYIFQTCSNVKYDGLHSSQLGRVFYLYKY</sequence>
<organism evidence="1 2">
    <name type="scientific">Setaria italica</name>
    <name type="common">Foxtail millet</name>
    <name type="synonym">Panicum italicum</name>
    <dbReference type="NCBI Taxonomy" id="4555"/>
    <lineage>
        <taxon>Eukaryota</taxon>
        <taxon>Viridiplantae</taxon>
        <taxon>Streptophyta</taxon>
        <taxon>Embryophyta</taxon>
        <taxon>Tracheophyta</taxon>
        <taxon>Spermatophyta</taxon>
        <taxon>Magnoliopsida</taxon>
        <taxon>Liliopsida</taxon>
        <taxon>Poales</taxon>
        <taxon>Poaceae</taxon>
        <taxon>PACMAD clade</taxon>
        <taxon>Panicoideae</taxon>
        <taxon>Panicodae</taxon>
        <taxon>Paniceae</taxon>
        <taxon>Cenchrinae</taxon>
        <taxon>Setaria</taxon>
    </lineage>
</organism>
<proteinExistence type="predicted"/>
<accession>K3ZBG6</accession>
<keyword evidence="2" id="KW-1185">Reference proteome</keyword>
<evidence type="ECO:0000313" key="1">
    <source>
        <dbReference type="EnsemblPlants" id="KQL14455"/>
    </source>
</evidence>
<dbReference type="EMBL" id="AGNK02001570">
    <property type="status" value="NOT_ANNOTATED_CDS"/>
    <property type="molecule type" value="Genomic_DNA"/>
</dbReference>
<reference evidence="1" key="2">
    <citation type="submission" date="2018-08" db="UniProtKB">
        <authorList>
            <consortium name="EnsemblPlants"/>
        </authorList>
    </citation>
    <scope>IDENTIFICATION</scope>
    <source>
        <strain evidence="1">Yugu1</strain>
    </source>
</reference>
<dbReference type="AlphaFoldDB" id="K3ZBG6"/>
<evidence type="ECO:0000313" key="2">
    <source>
        <dbReference type="Proteomes" id="UP000004995"/>
    </source>
</evidence>